<dbReference type="InterPro" id="IPR011006">
    <property type="entry name" value="CheY-like_superfamily"/>
</dbReference>
<feature type="modified residue" description="4-aspartylphosphate" evidence="1">
    <location>
        <position position="54"/>
    </location>
</feature>
<evidence type="ECO:0000259" key="3">
    <source>
        <dbReference type="PROSITE" id="PS50930"/>
    </source>
</evidence>
<dbReference type="GO" id="GO:0000156">
    <property type="term" value="F:phosphorelay response regulator activity"/>
    <property type="evidence" value="ECO:0007669"/>
    <property type="project" value="InterPro"/>
</dbReference>
<dbReference type="Gene3D" id="2.20.25.10">
    <property type="match status" value="1"/>
</dbReference>
<dbReference type="SMART" id="SM00850">
    <property type="entry name" value="LytTR"/>
    <property type="match status" value="1"/>
</dbReference>
<dbReference type="EMBL" id="VUNQ01000011">
    <property type="protein sequence ID" value="MSU01196.1"/>
    <property type="molecule type" value="Genomic_DNA"/>
</dbReference>
<dbReference type="CDD" id="cd17532">
    <property type="entry name" value="REC_LytTR_AlgR-like"/>
    <property type="match status" value="1"/>
</dbReference>
<protein>
    <submittedName>
        <fullName evidence="4">Response regulator transcription factor</fullName>
    </submittedName>
</protein>
<dbReference type="RefSeq" id="WP_154439608.1">
    <property type="nucleotide sequence ID" value="NZ_VUNQ01000011.1"/>
</dbReference>
<keyword evidence="1" id="KW-0597">Phosphoprotein</keyword>
<dbReference type="InterPro" id="IPR007492">
    <property type="entry name" value="LytTR_DNA-bd_dom"/>
</dbReference>
<dbReference type="Proteomes" id="UP000469523">
    <property type="component" value="Unassembled WGS sequence"/>
</dbReference>
<feature type="domain" description="HTH LytTR-type" evidence="3">
    <location>
        <begin position="149"/>
        <end position="254"/>
    </location>
</feature>
<accession>A0A6N7XHP6</accession>
<dbReference type="AlphaFoldDB" id="A0A6N7XHP6"/>
<reference evidence="4 5" key="1">
    <citation type="submission" date="2019-09" db="EMBL/GenBank/DDBJ databases">
        <title>In-depth cultivation of the pig gut microbiome towards novel bacterial diversity and tailored functional studies.</title>
        <authorList>
            <person name="Wylensek D."/>
            <person name="Hitch T.C.A."/>
            <person name="Clavel T."/>
        </authorList>
    </citation>
    <scope>NUCLEOTIDE SEQUENCE [LARGE SCALE GENOMIC DNA]</scope>
    <source>
        <strain evidence="4 5">WCA3-693-APC-4?</strain>
    </source>
</reference>
<dbReference type="InterPro" id="IPR046947">
    <property type="entry name" value="LytR-like"/>
</dbReference>
<sequence length="255" mass="29871">MKTCLVVDDEKPAREELIYILKEIEGIEVIGQASHGKEALQLIDRLKPDIVFLDIQMPEMNGIEVARKLLNKEYTPEIIFVTAYDKFAVQAFEVNAIDYLLKPISEDRLKQRLESMVKEDKHNESLDYDKLKALICSIKPETADKKMRISFHQNNRLIPVDIEDIIYITIENKSTIIFTSKGNFDTNHTLNELMDKLDNNVFFRSHKSYIVNLNYIEFIDPWFNYTYNIHLKNSDAIIPVSRSYVKDFKEIMNIE</sequence>
<proteinExistence type="predicted"/>
<dbReference type="SUPFAM" id="SSF52172">
    <property type="entry name" value="CheY-like"/>
    <property type="match status" value="1"/>
</dbReference>
<dbReference type="Pfam" id="PF00072">
    <property type="entry name" value="Response_reg"/>
    <property type="match status" value="1"/>
</dbReference>
<evidence type="ECO:0000259" key="2">
    <source>
        <dbReference type="PROSITE" id="PS50110"/>
    </source>
</evidence>
<dbReference type="Gene3D" id="3.40.50.2300">
    <property type="match status" value="1"/>
</dbReference>
<dbReference type="FunFam" id="3.40.50.2300:FF:000051">
    <property type="entry name" value="Two-component response regulator yehT"/>
    <property type="match status" value="1"/>
</dbReference>
<feature type="domain" description="Response regulatory" evidence="2">
    <location>
        <begin position="3"/>
        <end position="117"/>
    </location>
</feature>
<dbReference type="Gene3D" id="2.40.50.40">
    <property type="match status" value="1"/>
</dbReference>
<dbReference type="GO" id="GO:0003677">
    <property type="term" value="F:DNA binding"/>
    <property type="evidence" value="ECO:0007669"/>
    <property type="project" value="InterPro"/>
</dbReference>
<name>A0A6N7XHP6_9FIRM</name>
<evidence type="ECO:0000313" key="5">
    <source>
        <dbReference type="Proteomes" id="UP000469523"/>
    </source>
</evidence>
<keyword evidence="5" id="KW-1185">Reference proteome</keyword>
<dbReference type="PANTHER" id="PTHR37299:SF1">
    <property type="entry name" value="STAGE 0 SPORULATION PROTEIN A HOMOLOG"/>
    <property type="match status" value="1"/>
</dbReference>
<dbReference type="Pfam" id="PF04397">
    <property type="entry name" value="LytTR"/>
    <property type="match status" value="1"/>
</dbReference>
<comment type="caution">
    <text evidence="4">The sequence shown here is derived from an EMBL/GenBank/DDBJ whole genome shotgun (WGS) entry which is preliminary data.</text>
</comment>
<dbReference type="InterPro" id="IPR001789">
    <property type="entry name" value="Sig_transdc_resp-reg_receiver"/>
</dbReference>
<dbReference type="PROSITE" id="PS50930">
    <property type="entry name" value="HTH_LYTTR"/>
    <property type="match status" value="1"/>
</dbReference>
<dbReference type="SMART" id="SM00448">
    <property type="entry name" value="REC"/>
    <property type="match status" value="1"/>
</dbReference>
<evidence type="ECO:0000256" key="1">
    <source>
        <dbReference type="PROSITE-ProRule" id="PRU00169"/>
    </source>
</evidence>
<dbReference type="PANTHER" id="PTHR37299">
    <property type="entry name" value="TRANSCRIPTIONAL REGULATOR-RELATED"/>
    <property type="match status" value="1"/>
</dbReference>
<evidence type="ECO:0000313" key="4">
    <source>
        <dbReference type="EMBL" id="MSU01196.1"/>
    </source>
</evidence>
<dbReference type="PROSITE" id="PS50110">
    <property type="entry name" value="RESPONSE_REGULATORY"/>
    <property type="match status" value="1"/>
</dbReference>
<organism evidence="4 5">
    <name type="scientific">Tissierella pigra</name>
    <dbReference type="NCBI Taxonomy" id="2607614"/>
    <lineage>
        <taxon>Bacteria</taxon>
        <taxon>Bacillati</taxon>
        <taxon>Bacillota</taxon>
        <taxon>Tissierellia</taxon>
        <taxon>Tissierellales</taxon>
        <taxon>Tissierellaceae</taxon>
        <taxon>Tissierella</taxon>
    </lineage>
</organism>
<gene>
    <name evidence="4" type="ORF">FYJ83_06900</name>
</gene>